<dbReference type="Proteomes" id="UP000323632">
    <property type="component" value="Unassembled WGS sequence"/>
</dbReference>
<reference evidence="2 3" key="1">
    <citation type="submission" date="2019-09" db="EMBL/GenBank/DDBJ databases">
        <title>Genome sequence and assembly of Taibaiella sp.</title>
        <authorList>
            <person name="Chhetri G."/>
        </authorList>
    </citation>
    <scope>NUCLEOTIDE SEQUENCE [LARGE SCALE GENOMIC DNA]</scope>
    <source>
        <strain evidence="2 3">KVB11</strain>
    </source>
</reference>
<dbReference type="RefSeq" id="WP_150033385.1">
    <property type="nucleotide sequence ID" value="NZ_VWSH01000003.1"/>
</dbReference>
<accession>A0A5M6CEL2</accession>
<evidence type="ECO:0000313" key="3">
    <source>
        <dbReference type="Proteomes" id="UP000323632"/>
    </source>
</evidence>
<comment type="caution">
    <text evidence="2">The sequence shown here is derived from an EMBL/GenBank/DDBJ whole genome shotgun (WGS) entry which is preliminary data.</text>
</comment>
<organism evidence="2 3">
    <name type="scientific">Taibaiella lutea</name>
    <dbReference type="NCBI Taxonomy" id="2608001"/>
    <lineage>
        <taxon>Bacteria</taxon>
        <taxon>Pseudomonadati</taxon>
        <taxon>Bacteroidota</taxon>
        <taxon>Chitinophagia</taxon>
        <taxon>Chitinophagales</taxon>
        <taxon>Chitinophagaceae</taxon>
        <taxon>Taibaiella</taxon>
    </lineage>
</organism>
<gene>
    <name evidence="2" type="ORF">F0919_13965</name>
</gene>
<proteinExistence type="predicted"/>
<dbReference type="SUPFAM" id="SSF56925">
    <property type="entry name" value="OMPA-like"/>
    <property type="match status" value="1"/>
</dbReference>
<sequence length="214" mass="24348">MKIRITFFTLLIASSISSFAQSNWTVGLRSGAELAKTENLDREKIGLRFSQQLFITKRLFKNFELELNAAYKSPLINKYNFGPMMDGPSVELHTSTTHLIEVGLSARYFVYNSNGWSPYLFGGLNIARTFSKDVIYNDAYFGWSGYVPEQTNLYKYTNTNIPEEFYIGAGLNKTITTKWTLNTQMSLDYNNSAQKMITGNDLSPKLQIGIAYAW</sequence>
<feature type="chain" id="PRO_5024400539" evidence="1">
    <location>
        <begin position="21"/>
        <end position="214"/>
    </location>
</feature>
<dbReference type="EMBL" id="VWSH01000003">
    <property type="protein sequence ID" value="KAA5533638.1"/>
    <property type="molecule type" value="Genomic_DNA"/>
</dbReference>
<dbReference type="AlphaFoldDB" id="A0A5M6CEL2"/>
<dbReference type="Gene3D" id="2.40.160.20">
    <property type="match status" value="1"/>
</dbReference>
<keyword evidence="3" id="KW-1185">Reference proteome</keyword>
<keyword evidence="1" id="KW-0732">Signal</keyword>
<feature type="signal peptide" evidence="1">
    <location>
        <begin position="1"/>
        <end position="20"/>
    </location>
</feature>
<evidence type="ECO:0000313" key="2">
    <source>
        <dbReference type="EMBL" id="KAA5533638.1"/>
    </source>
</evidence>
<name>A0A5M6CEL2_9BACT</name>
<evidence type="ECO:0000256" key="1">
    <source>
        <dbReference type="SAM" id="SignalP"/>
    </source>
</evidence>
<protein>
    <submittedName>
        <fullName evidence="2">Outer membrane beta-barrel protein</fullName>
    </submittedName>
</protein>
<dbReference type="InterPro" id="IPR011250">
    <property type="entry name" value="OMP/PagP_B-barrel"/>
</dbReference>